<dbReference type="Proteomes" id="UP000827976">
    <property type="component" value="Chromosome 5"/>
</dbReference>
<comment type="caution">
    <text evidence="1">The sequence shown here is derived from an EMBL/GenBank/DDBJ whole genome shotgun (WGS) entry which is preliminary data.</text>
</comment>
<proteinExistence type="predicted"/>
<organism evidence="1 2">
    <name type="scientific">Dioscorea alata</name>
    <name type="common">Purple yam</name>
    <dbReference type="NCBI Taxonomy" id="55571"/>
    <lineage>
        <taxon>Eukaryota</taxon>
        <taxon>Viridiplantae</taxon>
        <taxon>Streptophyta</taxon>
        <taxon>Embryophyta</taxon>
        <taxon>Tracheophyta</taxon>
        <taxon>Spermatophyta</taxon>
        <taxon>Magnoliopsida</taxon>
        <taxon>Liliopsida</taxon>
        <taxon>Dioscoreales</taxon>
        <taxon>Dioscoreaceae</taxon>
        <taxon>Dioscorea</taxon>
    </lineage>
</organism>
<dbReference type="EMBL" id="CM037015">
    <property type="protein sequence ID" value="KAH7681655.1"/>
    <property type="molecule type" value="Genomic_DNA"/>
</dbReference>
<name>A0ACB7W231_DIOAL</name>
<reference evidence="2" key="1">
    <citation type="journal article" date="2022" name="Nat. Commun.">
        <title>Chromosome evolution and the genetic basis of agronomically important traits in greater yam.</title>
        <authorList>
            <person name="Bredeson J.V."/>
            <person name="Lyons J.B."/>
            <person name="Oniyinde I.O."/>
            <person name="Okereke N.R."/>
            <person name="Kolade O."/>
            <person name="Nnabue I."/>
            <person name="Nwadili C.O."/>
            <person name="Hribova E."/>
            <person name="Parker M."/>
            <person name="Nwogha J."/>
            <person name="Shu S."/>
            <person name="Carlson J."/>
            <person name="Kariba R."/>
            <person name="Muthemba S."/>
            <person name="Knop K."/>
            <person name="Barton G.J."/>
            <person name="Sherwood A.V."/>
            <person name="Lopez-Montes A."/>
            <person name="Asiedu R."/>
            <person name="Jamnadass R."/>
            <person name="Muchugi A."/>
            <person name="Goodstein D."/>
            <person name="Egesi C.N."/>
            <person name="Featherston J."/>
            <person name="Asfaw A."/>
            <person name="Simpson G.G."/>
            <person name="Dolezel J."/>
            <person name="Hendre P.S."/>
            <person name="Van Deynze A."/>
            <person name="Kumar P.L."/>
            <person name="Obidiegwu J.E."/>
            <person name="Bhattacharjee R."/>
            <person name="Rokhsar D.S."/>
        </authorList>
    </citation>
    <scope>NUCLEOTIDE SEQUENCE [LARGE SCALE GENOMIC DNA]</scope>
    <source>
        <strain evidence="2">cv. TDa95/00328</strain>
    </source>
</reference>
<gene>
    <name evidence="1" type="ORF">IHE45_05G071300</name>
</gene>
<keyword evidence="2" id="KW-1185">Reference proteome</keyword>
<sequence>MAEDPSSNDGWIKYMKLTDIYVTAGHLVSSDNSLVEAEKTISQREWIIYDFLIILFAGLGNMERIGEIWRSLQKTSQKMTSRNYLCILSSYLVLGQTKEAEGIIDQWKESKSLDFDVSSCKRLYDAFVKAGCSDEAETLHKLIRLRNFEF</sequence>
<protein>
    <submittedName>
        <fullName evidence="1">Pentatricopeptide repeat-containing protein</fullName>
    </submittedName>
</protein>
<accession>A0ACB7W231</accession>
<evidence type="ECO:0000313" key="1">
    <source>
        <dbReference type="EMBL" id="KAH7681655.1"/>
    </source>
</evidence>
<evidence type="ECO:0000313" key="2">
    <source>
        <dbReference type="Proteomes" id="UP000827976"/>
    </source>
</evidence>